<dbReference type="GO" id="GO:0004622">
    <property type="term" value="F:phosphatidylcholine lysophospholipase activity"/>
    <property type="evidence" value="ECO:0007669"/>
    <property type="project" value="TreeGrafter"/>
</dbReference>
<gene>
    <name evidence="5" type="primary">LOC106167616</name>
</gene>
<evidence type="ECO:0000256" key="1">
    <source>
        <dbReference type="SAM" id="MobiDB-lite"/>
    </source>
</evidence>
<dbReference type="GO" id="GO:0006660">
    <property type="term" value="P:phosphatidylserine catabolic process"/>
    <property type="evidence" value="ECO:0007669"/>
    <property type="project" value="TreeGrafter"/>
</dbReference>
<dbReference type="SUPFAM" id="SSF53474">
    <property type="entry name" value="alpha/beta-Hydrolases"/>
    <property type="match status" value="1"/>
</dbReference>
<feature type="compositionally biased region" description="Basic and acidic residues" evidence="1">
    <location>
        <begin position="21"/>
        <end position="34"/>
    </location>
</feature>
<feature type="domain" description="Serine aminopeptidase S33" evidence="3">
    <location>
        <begin position="143"/>
        <end position="291"/>
    </location>
</feature>
<dbReference type="GeneID" id="106167616"/>
<dbReference type="KEGG" id="lak:106167616"/>
<accession>A0A1S3IUL7</accession>
<dbReference type="InterPro" id="IPR029058">
    <property type="entry name" value="AB_hydrolase_fold"/>
</dbReference>
<dbReference type="InParanoid" id="A0A1S3IUL7"/>
<protein>
    <submittedName>
        <fullName evidence="5">Monoacylglycerol lipase ABHD12 isoform X1</fullName>
    </submittedName>
</protein>
<evidence type="ECO:0000313" key="4">
    <source>
        <dbReference type="Proteomes" id="UP000085678"/>
    </source>
</evidence>
<proteinExistence type="predicted"/>
<dbReference type="GO" id="GO:0047372">
    <property type="term" value="F:monoacylglycerol lipase activity"/>
    <property type="evidence" value="ECO:0007669"/>
    <property type="project" value="TreeGrafter"/>
</dbReference>
<keyword evidence="2" id="KW-0472">Membrane</keyword>
<keyword evidence="4" id="KW-1185">Reference proteome</keyword>
<keyword evidence="2" id="KW-0812">Transmembrane</keyword>
<evidence type="ECO:0000313" key="5">
    <source>
        <dbReference type="RefSeq" id="XP_013401900.1"/>
    </source>
</evidence>
<dbReference type="GO" id="GO:0005789">
    <property type="term" value="C:endoplasmic reticulum membrane"/>
    <property type="evidence" value="ECO:0007669"/>
    <property type="project" value="TreeGrafter"/>
</dbReference>
<keyword evidence="2" id="KW-1133">Transmembrane helix</keyword>
<dbReference type="FunCoup" id="A0A1S3IUL7">
    <property type="interactions" value="914"/>
</dbReference>
<evidence type="ECO:0000256" key="2">
    <source>
        <dbReference type="SAM" id="Phobius"/>
    </source>
</evidence>
<dbReference type="STRING" id="7574.A0A1S3IUL7"/>
<dbReference type="PANTHER" id="PTHR12277">
    <property type="entry name" value="ALPHA/BETA HYDROLASE DOMAIN-CONTAINING PROTEIN"/>
    <property type="match status" value="1"/>
</dbReference>
<dbReference type="Proteomes" id="UP000085678">
    <property type="component" value="Unplaced"/>
</dbReference>
<evidence type="ECO:0000259" key="3">
    <source>
        <dbReference type="Pfam" id="PF12146"/>
    </source>
</evidence>
<dbReference type="PANTHER" id="PTHR12277:SF194">
    <property type="entry name" value="FI04476P"/>
    <property type="match status" value="1"/>
</dbReference>
<organism evidence="4 5">
    <name type="scientific">Lingula anatina</name>
    <name type="common">Brachiopod</name>
    <name type="synonym">Lingula unguis</name>
    <dbReference type="NCBI Taxonomy" id="7574"/>
    <lineage>
        <taxon>Eukaryota</taxon>
        <taxon>Metazoa</taxon>
        <taxon>Spiralia</taxon>
        <taxon>Lophotrochozoa</taxon>
        <taxon>Brachiopoda</taxon>
        <taxon>Linguliformea</taxon>
        <taxon>Lingulata</taxon>
        <taxon>Lingulida</taxon>
        <taxon>Linguloidea</taxon>
        <taxon>Lingulidae</taxon>
        <taxon>Lingula</taxon>
    </lineage>
</organism>
<feature type="region of interest" description="Disordered" evidence="1">
    <location>
        <begin position="1"/>
        <end position="34"/>
    </location>
</feature>
<dbReference type="RefSeq" id="XP_013401900.1">
    <property type="nucleotide sequence ID" value="XM_013546446.1"/>
</dbReference>
<dbReference type="GO" id="GO:0052651">
    <property type="term" value="P:monoacylglycerol catabolic process"/>
    <property type="evidence" value="ECO:0007669"/>
    <property type="project" value="TreeGrafter"/>
</dbReference>
<dbReference type="OrthoDB" id="10249433at2759"/>
<feature type="transmembrane region" description="Helical" evidence="2">
    <location>
        <begin position="48"/>
        <end position="67"/>
    </location>
</feature>
<reference evidence="5" key="1">
    <citation type="submission" date="2025-08" db="UniProtKB">
        <authorList>
            <consortium name="RefSeq"/>
        </authorList>
    </citation>
    <scope>IDENTIFICATION</scope>
    <source>
        <tissue evidence="5">Gonads</tissue>
    </source>
</reference>
<dbReference type="Gene3D" id="3.40.50.1820">
    <property type="entry name" value="alpha/beta hydrolase"/>
    <property type="match status" value="1"/>
</dbReference>
<dbReference type="InterPro" id="IPR022742">
    <property type="entry name" value="Hydrolase_4"/>
</dbReference>
<dbReference type="Pfam" id="PF12146">
    <property type="entry name" value="Hydrolase_4"/>
    <property type="match status" value="1"/>
</dbReference>
<name>A0A1S3IUL7_LINAN</name>
<dbReference type="AlphaFoldDB" id="A0A1S3IUL7"/>
<sequence length="379" mass="42636">MQLRSGSKTKEKANMKKKSTKKLDTRNVSKKKREEDITCSQRSWSNKCLKTVGVMLFIIYVLIPVIVKTNSWIMSRVVFLPMFRPDMFKDVSKPEMYGLNSTRNFYIEDNGVKLGAWHVLPQSLAKEVGNEKQHITSLQDGKPIILYLHGQSGTRGSGHRIPLYAVLSSLELHVIAVDYRGYADSEGPFPCEPGLIRDGKAAYKWIKERSKNTPIFLWGHSLGAGVATQLAKELCSEGRAPKGMILESPFNNLREAASSHPLGLLWWFLPMFEWIFINPIEENDIHFQNDEHISAVTCPIMILHAEDDYMVPYELGVKLYKKAVSSKEKGAGAVKLVSFDKSEGLGHRDIYKSSNLPATLRQFIAETSGQKANSGQSED</sequence>